<evidence type="ECO:0000313" key="3">
    <source>
        <dbReference type="EMBL" id="AKA77498.1"/>
    </source>
</evidence>
<dbReference type="EMBL" id="CP050869">
    <property type="protein sequence ID" value="QPG49158.1"/>
    <property type="molecule type" value="Genomic_DNA"/>
</dbReference>
<proteinExistence type="predicted"/>
<dbReference type="Proteomes" id="UP000275843">
    <property type="component" value="Chromosome"/>
</dbReference>
<evidence type="ECO:0000313" key="8">
    <source>
        <dbReference type="EMBL" id="AZF77133.1"/>
    </source>
</evidence>
<dbReference type="GeneID" id="44130697"/>
<evidence type="ECO:0000313" key="5">
    <source>
        <dbReference type="EMBL" id="AZF69270.1"/>
    </source>
</evidence>
<evidence type="ECO:0000313" key="7">
    <source>
        <dbReference type="EMBL" id="AZF74510.1"/>
    </source>
</evidence>
<dbReference type="EMBL" id="CP011055">
    <property type="protein sequence ID" value="AKA74802.1"/>
    <property type="molecule type" value="Genomic_DNA"/>
</dbReference>
<evidence type="ECO:0000313" key="2">
    <source>
        <dbReference type="EMBL" id="AKA74802.1"/>
    </source>
</evidence>
<evidence type="ECO:0000313" key="22">
    <source>
        <dbReference type="Proteomes" id="UP000275843"/>
    </source>
</evidence>
<sequence>MRFLLLLILAIIAVISKTFMLGNYIIRVNVNQNFPLVQDVENSTIGIKFIISVKNFTIEPQTIGGLLAIKNGTNFSEIIAPYYIINSTFLIIYNGSYYANITISSVQVNDNGNFDKSLTNISLIPTYSSSLTLNTFYNNRVIVMVLVAIFSLGLYILLQNRKKKK</sequence>
<dbReference type="EMBL" id="LT549890">
    <property type="protein sequence ID" value="SAI85583.1"/>
    <property type="molecule type" value="Genomic_DNA"/>
</dbReference>
<dbReference type="Proteomes" id="UP000282269">
    <property type="component" value="Chromosome"/>
</dbReference>
<dbReference type="Proteomes" id="UP000033106">
    <property type="component" value="Chromosome"/>
</dbReference>
<dbReference type="EMBL" id="CP011056">
    <property type="protein sequence ID" value="AKA77498.1"/>
    <property type="molecule type" value="Genomic_DNA"/>
</dbReference>
<evidence type="ECO:0000313" key="19">
    <source>
        <dbReference type="Proteomes" id="UP000269431"/>
    </source>
</evidence>
<keyword evidence="1" id="KW-0812">Transmembrane</keyword>
<evidence type="ECO:0000313" key="10">
    <source>
        <dbReference type="EMBL" id="AZF82344.1"/>
    </source>
</evidence>
<evidence type="ECO:0000313" key="24">
    <source>
        <dbReference type="Proteomes" id="UP000282269"/>
    </source>
</evidence>
<dbReference type="EMBL" id="CP033240">
    <property type="protein sequence ID" value="AZF82344.1"/>
    <property type="molecule type" value="Genomic_DNA"/>
</dbReference>
<evidence type="ECO:0000313" key="6">
    <source>
        <dbReference type="EMBL" id="AZF71890.1"/>
    </source>
</evidence>
<dbReference type="Proteomes" id="UP000033085">
    <property type="component" value="Chromosome"/>
</dbReference>
<dbReference type="Proteomes" id="UP000076770">
    <property type="component" value="Chromosome i"/>
</dbReference>
<dbReference type="RefSeq" id="WP_009989002.1">
    <property type="nucleotide sequence ID" value="NZ_CP011055.2"/>
</dbReference>
<evidence type="ECO:0000313" key="23">
    <source>
        <dbReference type="Proteomes" id="UP000278715"/>
    </source>
</evidence>
<dbReference type="PATRIC" id="fig|2287.6.peg.2914"/>
<dbReference type="EMBL" id="CP033241">
    <property type="protein sequence ID" value="AZF84937.1"/>
    <property type="molecule type" value="Genomic_DNA"/>
</dbReference>
<dbReference type="Proteomes" id="UP000273194">
    <property type="component" value="Chromosome"/>
</dbReference>
<evidence type="ECO:0000313" key="14">
    <source>
        <dbReference type="Proteomes" id="UP000033057"/>
    </source>
</evidence>
<evidence type="ECO:0000313" key="12">
    <source>
        <dbReference type="EMBL" id="QPG49158.1"/>
    </source>
</evidence>
<dbReference type="EMBL" id="CP011057">
    <property type="protein sequence ID" value="AKA80188.1"/>
    <property type="molecule type" value="Genomic_DNA"/>
</dbReference>
<evidence type="ECO:0000256" key="1">
    <source>
        <dbReference type="SAM" id="Phobius"/>
    </source>
</evidence>
<dbReference type="Proteomes" id="UP000594632">
    <property type="component" value="Chromosome"/>
</dbReference>
<dbReference type="EMBL" id="CP033236">
    <property type="protein sequence ID" value="AZF71890.1"/>
    <property type="molecule type" value="Genomic_DNA"/>
</dbReference>
<evidence type="ECO:0000313" key="25">
    <source>
        <dbReference type="Proteomes" id="UP000594632"/>
    </source>
</evidence>
<accession>A0A0E3MIM5</accession>
<evidence type="ECO:0000313" key="21">
    <source>
        <dbReference type="Proteomes" id="UP000273443"/>
    </source>
</evidence>
<dbReference type="AlphaFoldDB" id="A0A0E3MIM5"/>
<evidence type="ECO:0000313" key="11">
    <source>
        <dbReference type="EMBL" id="AZF84937.1"/>
    </source>
</evidence>
<dbReference type="Proteomes" id="UP000033057">
    <property type="component" value="Chromosome"/>
</dbReference>
<reference evidence="14 15" key="1">
    <citation type="journal article" date="2015" name="Genome Announc.">
        <title>Complete Genome Sequence of Sulfolobus solfataricus Strain 98/2 and Evolved Derivatives.</title>
        <authorList>
            <person name="McCarthy S."/>
            <person name="Gradnigo J."/>
            <person name="Johnson T."/>
            <person name="Payne S."/>
            <person name="Lipzen A."/>
            <person name="Martin J."/>
            <person name="Schackwitz W."/>
            <person name="Moriyama E."/>
            <person name="Blum P."/>
        </authorList>
    </citation>
    <scope>NUCLEOTIDE SEQUENCE [LARGE SCALE GENOMIC DNA]</scope>
    <source>
        <strain evidence="14">98/2 SULC</strain>
        <strain evidence="2">SARC-B</strain>
        <strain evidence="3">SARC-C</strain>
        <strain evidence="4 16">SULA</strain>
        <strain evidence="15">SULB</strain>
    </source>
</reference>
<evidence type="ECO:0000313" key="16">
    <source>
        <dbReference type="Proteomes" id="UP000033106"/>
    </source>
</evidence>
<evidence type="ECO:0000313" key="15">
    <source>
        <dbReference type="Proteomes" id="UP000033085"/>
    </source>
</evidence>
<evidence type="ECO:0000313" key="13">
    <source>
        <dbReference type="EMBL" id="SAI85583.1"/>
    </source>
</evidence>
<reference evidence="4" key="5">
    <citation type="submission" date="2018-10" db="EMBL/GenBank/DDBJ databases">
        <authorList>
            <person name="McCarthy S."/>
            <person name="Gradnigo J."/>
            <person name="Johnson T."/>
            <person name="Payne S."/>
            <person name="Lipzen A."/>
            <person name="Schackwitz W."/>
            <person name="Martin J."/>
            <person name="Moriyama E."/>
            <person name="Blum P."/>
        </authorList>
    </citation>
    <scope>NUCLEOTIDE SEQUENCE</scope>
    <source>
        <strain evidence="2">SARC-B</strain>
        <strain evidence="3">SARC-C</strain>
        <strain evidence="4">SULA</strain>
    </source>
</reference>
<dbReference type="KEGG" id="ssoa:SULA_2730"/>
<feature type="transmembrane region" description="Helical" evidence="1">
    <location>
        <begin position="141"/>
        <end position="158"/>
    </location>
</feature>
<dbReference type="OrthoDB" id="40693at2157"/>
<dbReference type="Proteomes" id="UP000269431">
    <property type="component" value="Chromosome"/>
</dbReference>
<evidence type="ECO:0000313" key="20">
    <source>
        <dbReference type="Proteomes" id="UP000273194"/>
    </source>
</evidence>
<evidence type="ECO:0000313" key="4">
    <source>
        <dbReference type="EMBL" id="AKA80188.1"/>
    </source>
</evidence>
<name>A0A0E3MIM5_SACSO</name>
<dbReference type="GeneID" id="1453430"/>
<reference evidence="12 25" key="6">
    <citation type="journal article" date="2020" name="Nat. Commun.">
        <title>The structures of two archaeal type IV pili illuminate evolutionary relationships.</title>
        <authorList>
            <person name="Wang F."/>
            <person name="Baquero D.P."/>
            <person name="Su Z."/>
            <person name="Beltran L.C."/>
            <person name="Prangishvili D."/>
            <person name="Krupovic M."/>
            <person name="Egelman E.H."/>
        </authorList>
    </citation>
    <scope>NUCLEOTIDE SEQUENCE [LARGE SCALE GENOMIC DNA]</scope>
    <source>
        <strain evidence="12 25">POZ149</strain>
    </source>
</reference>
<dbReference type="Proteomes" id="UP000267993">
    <property type="component" value="Chromosome"/>
</dbReference>
<dbReference type="EMBL" id="CP033237">
    <property type="protein sequence ID" value="AZF74510.1"/>
    <property type="molecule type" value="Genomic_DNA"/>
</dbReference>
<protein>
    <submittedName>
        <fullName evidence="4">Uncharacterized protein</fullName>
    </submittedName>
</protein>
<dbReference type="EMBL" id="CP033239">
    <property type="protein sequence ID" value="AZF79738.1"/>
    <property type="molecule type" value="Genomic_DNA"/>
</dbReference>
<reference evidence="13" key="2">
    <citation type="submission" date="2016-04" db="EMBL/GenBank/DDBJ databases">
        <authorList>
            <person name="Evans L.H."/>
            <person name="Alamgir A."/>
            <person name="Owens N."/>
            <person name="Weber N.D."/>
            <person name="Virtaneva K."/>
            <person name="Barbian K."/>
            <person name="Babar A."/>
            <person name="Rosenke K."/>
        </authorList>
    </citation>
    <scope>NUCLEOTIDE SEQUENCE</scope>
    <source>
        <strain evidence="13">P1</strain>
    </source>
</reference>
<gene>
    <name evidence="12" type="ORF">HFC64_04060</name>
    <name evidence="13" type="ORF">SSOP1_2029</name>
    <name evidence="4" type="ORF">SULA_2730</name>
    <name evidence="2" type="ORF">SULB_2731</name>
    <name evidence="3" type="ORF">SULC_2728</name>
    <name evidence="5" type="ORF">SULG_13915</name>
    <name evidence="6" type="ORF">SULH_13915</name>
    <name evidence="7" type="ORF">SULI_13915</name>
    <name evidence="8" type="ORF">SULM_13905</name>
    <name evidence="9" type="ORF">SULN_13895</name>
    <name evidence="10" type="ORF">SULO_13915</name>
    <name evidence="11" type="ORF">SULZ_13930</name>
</gene>
<reference evidence="18 19" key="4">
    <citation type="journal article" date="2018" name="Proc. Natl. Acad. Sci. U.S.A.">
        <title>Nonmutational mechanism of inheritance in the Archaeon Sulfolobus solfataricus.</title>
        <authorList>
            <person name="Payne S."/>
            <person name="McCarthy S."/>
            <person name="Johnson T."/>
            <person name="North E."/>
            <person name="Blum P."/>
        </authorList>
    </citation>
    <scope>NUCLEOTIDE SEQUENCE [LARGE SCALE GENOMIC DNA]</scope>
    <source>
        <strain evidence="6 18">SARC-H</strain>
        <strain evidence="7 22">SARC-I</strain>
        <strain evidence="9 23">SARC-N</strain>
        <strain evidence="10 24">SARC-O</strain>
        <strain evidence="11 19">SUL120</strain>
        <strain evidence="5 20">SULG</strain>
        <strain evidence="8 21">SULM</strain>
    </source>
</reference>
<keyword evidence="1" id="KW-1133">Transmembrane helix</keyword>
<evidence type="ECO:0000313" key="18">
    <source>
        <dbReference type="Proteomes" id="UP000267993"/>
    </source>
</evidence>
<keyword evidence="1" id="KW-0472">Membrane</keyword>
<evidence type="ECO:0000313" key="9">
    <source>
        <dbReference type="EMBL" id="AZF79738.1"/>
    </source>
</evidence>
<dbReference type="EMBL" id="CP033235">
    <property type="protein sequence ID" value="AZF69270.1"/>
    <property type="molecule type" value="Genomic_DNA"/>
</dbReference>
<dbReference type="KEGG" id="ssol:SULB_2731"/>
<evidence type="ECO:0000313" key="17">
    <source>
        <dbReference type="Proteomes" id="UP000076770"/>
    </source>
</evidence>
<dbReference type="KEGG" id="ssof:SULC_2728"/>
<organism evidence="4 16">
    <name type="scientific">Saccharolobus solfataricus</name>
    <name type="common">Sulfolobus solfataricus</name>
    <dbReference type="NCBI Taxonomy" id="2287"/>
    <lineage>
        <taxon>Archaea</taxon>
        <taxon>Thermoproteota</taxon>
        <taxon>Thermoprotei</taxon>
        <taxon>Sulfolobales</taxon>
        <taxon>Sulfolobaceae</taxon>
        <taxon>Saccharolobus</taxon>
    </lineage>
</organism>
<dbReference type="EMBL" id="CP033238">
    <property type="protein sequence ID" value="AZF77133.1"/>
    <property type="molecule type" value="Genomic_DNA"/>
</dbReference>
<reference evidence="17" key="3">
    <citation type="submission" date="2016-04" db="EMBL/GenBank/DDBJ databases">
        <authorList>
            <person name="Shah S.A."/>
            <person name="Garrett R.A."/>
        </authorList>
    </citation>
    <scope>NUCLEOTIDE SEQUENCE [LARGE SCALE GENOMIC DNA]</scope>
    <source>
        <strain evidence="17">ATCC 35091 / DSM 1616 / JCM 8930 / NBRC 15331 / P1</strain>
    </source>
</reference>
<dbReference type="Proteomes" id="UP000278715">
    <property type="component" value="Chromosome"/>
</dbReference>
<dbReference type="Proteomes" id="UP000273443">
    <property type="component" value="Chromosome"/>
</dbReference>